<keyword evidence="3" id="KW-1185">Reference proteome</keyword>
<feature type="domain" description="DUF7041" evidence="1">
    <location>
        <begin position="19"/>
        <end position="104"/>
    </location>
</feature>
<dbReference type="EMBL" id="VSRR010011025">
    <property type="protein sequence ID" value="MPC52626.1"/>
    <property type="molecule type" value="Genomic_DNA"/>
</dbReference>
<proteinExistence type="predicted"/>
<evidence type="ECO:0000313" key="3">
    <source>
        <dbReference type="Proteomes" id="UP000324222"/>
    </source>
</evidence>
<gene>
    <name evidence="2" type="ORF">E2C01_046499</name>
</gene>
<dbReference type="PANTHER" id="PTHR33327:SF3">
    <property type="entry name" value="RNA-DIRECTED DNA POLYMERASE"/>
    <property type="match status" value="1"/>
</dbReference>
<accession>A0A5B7G504</accession>
<dbReference type="AlphaFoldDB" id="A0A5B7G504"/>
<name>A0A5B7G504_PORTR</name>
<dbReference type="PANTHER" id="PTHR33327">
    <property type="entry name" value="ENDONUCLEASE"/>
    <property type="match status" value="1"/>
</dbReference>
<comment type="caution">
    <text evidence="2">The sequence shown here is derived from an EMBL/GenBank/DDBJ whole genome shotgun (WGS) entry which is preliminary data.</text>
</comment>
<dbReference type="Pfam" id="PF23055">
    <property type="entry name" value="DUF7041"/>
    <property type="match status" value="1"/>
</dbReference>
<dbReference type="Proteomes" id="UP000324222">
    <property type="component" value="Unassembled WGS sequence"/>
</dbReference>
<sequence>MATSPKTATLTAHVAFRPPPFCSQDPSMWFSILKCNFNSASITANLTKFTHSIALIPPNILSRVSDVVINAHTSATPYDDLPRLQELLYKELSDEKPSGLPRLMKKLLDDKYDSFDKELIRHLYFRHLPITTQQSLFSIKDNLLVKEIAQLTDDFMATLLPSTSVVAVTEKSGQDLQLAELVSKLTLQVNAISQQLKRHPRSRTPQCFRRCSRSSSKSARASSSSTSACFYHCKFSVVLTSVSRPVTSHCLL</sequence>
<protein>
    <recommendedName>
        <fullName evidence="1">DUF7041 domain-containing protein</fullName>
    </recommendedName>
</protein>
<organism evidence="2 3">
    <name type="scientific">Portunus trituberculatus</name>
    <name type="common">Swimming crab</name>
    <name type="synonym">Neptunus trituberculatus</name>
    <dbReference type="NCBI Taxonomy" id="210409"/>
    <lineage>
        <taxon>Eukaryota</taxon>
        <taxon>Metazoa</taxon>
        <taxon>Ecdysozoa</taxon>
        <taxon>Arthropoda</taxon>
        <taxon>Crustacea</taxon>
        <taxon>Multicrustacea</taxon>
        <taxon>Malacostraca</taxon>
        <taxon>Eumalacostraca</taxon>
        <taxon>Eucarida</taxon>
        <taxon>Decapoda</taxon>
        <taxon>Pleocyemata</taxon>
        <taxon>Brachyura</taxon>
        <taxon>Eubrachyura</taxon>
        <taxon>Portunoidea</taxon>
        <taxon>Portunidae</taxon>
        <taxon>Portuninae</taxon>
        <taxon>Portunus</taxon>
    </lineage>
</organism>
<evidence type="ECO:0000313" key="2">
    <source>
        <dbReference type="EMBL" id="MPC52626.1"/>
    </source>
</evidence>
<reference evidence="2 3" key="1">
    <citation type="submission" date="2019-05" db="EMBL/GenBank/DDBJ databases">
        <title>Another draft genome of Portunus trituberculatus and its Hox gene families provides insights of decapod evolution.</title>
        <authorList>
            <person name="Jeong J.-H."/>
            <person name="Song I."/>
            <person name="Kim S."/>
            <person name="Choi T."/>
            <person name="Kim D."/>
            <person name="Ryu S."/>
            <person name="Kim W."/>
        </authorList>
    </citation>
    <scope>NUCLEOTIDE SEQUENCE [LARGE SCALE GENOMIC DNA]</scope>
    <source>
        <tissue evidence="2">Muscle</tissue>
    </source>
</reference>
<dbReference type="InterPro" id="IPR055469">
    <property type="entry name" value="DUF7041"/>
</dbReference>
<evidence type="ECO:0000259" key="1">
    <source>
        <dbReference type="Pfam" id="PF23055"/>
    </source>
</evidence>
<dbReference type="OrthoDB" id="6377149at2759"/>